<keyword evidence="2 4" id="KW-0863">Zinc-finger</keyword>
<sequence>MASSSSWKSSRSSASSARGAREEAISYSPVAYRVRPLEYEPAVYCKCKQKAARWISWSLDNLGRRYYTCMRRRAGGCDYWEWHDGPTTRFLKELLIDMRDKIWALAKDNADLRDSISKSRTELDQMVIHGRQAEQALLLKLAEKDAQLAALGERVKRFEKERVDITNATKHHPHPSHDPLDDRPTQMLLLPWPDEEGEDLQWMRQRQWRRRVDEGGQKGID</sequence>
<feature type="region of interest" description="Disordered" evidence="5">
    <location>
        <begin position="165"/>
        <end position="187"/>
    </location>
</feature>
<evidence type="ECO:0000313" key="8">
    <source>
        <dbReference type="Proteomes" id="UP001341281"/>
    </source>
</evidence>
<gene>
    <name evidence="7" type="ORF">U9M48_039278</name>
</gene>
<dbReference type="PANTHER" id="PTHR33248">
    <property type="entry name" value="ZINC ION-BINDING PROTEIN"/>
    <property type="match status" value="1"/>
</dbReference>
<dbReference type="AlphaFoldDB" id="A0AAQ3XBW8"/>
<evidence type="ECO:0000313" key="7">
    <source>
        <dbReference type="EMBL" id="WVZ93283.1"/>
    </source>
</evidence>
<evidence type="ECO:0000256" key="3">
    <source>
        <dbReference type="ARBA" id="ARBA00022833"/>
    </source>
</evidence>
<dbReference type="EMBL" id="CP144753">
    <property type="protein sequence ID" value="WVZ93283.1"/>
    <property type="molecule type" value="Genomic_DNA"/>
</dbReference>
<dbReference type="InterPro" id="IPR010666">
    <property type="entry name" value="Znf_GRF"/>
</dbReference>
<dbReference type="PROSITE" id="PS51999">
    <property type="entry name" value="ZF_GRF"/>
    <property type="match status" value="1"/>
</dbReference>
<proteinExistence type="predicted"/>
<dbReference type="Proteomes" id="UP001341281">
    <property type="component" value="Chromosome 09"/>
</dbReference>
<organism evidence="7 8">
    <name type="scientific">Paspalum notatum var. saurae</name>
    <dbReference type="NCBI Taxonomy" id="547442"/>
    <lineage>
        <taxon>Eukaryota</taxon>
        <taxon>Viridiplantae</taxon>
        <taxon>Streptophyta</taxon>
        <taxon>Embryophyta</taxon>
        <taxon>Tracheophyta</taxon>
        <taxon>Spermatophyta</taxon>
        <taxon>Magnoliopsida</taxon>
        <taxon>Liliopsida</taxon>
        <taxon>Poales</taxon>
        <taxon>Poaceae</taxon>
        <taxon>PACMAD clade</taxon>
        <taxon>Panicoideae</taxon>
        <taxon>Andropogonodae</taxon>
        <taxon>Paspaleae</taxon>
        <taxon>Paspalinae</taxon>
        <taxon>Paspalum</taxon>
    </lineage>
</organism>
<evidence type="ECO:0000256" key="4">
    <source>
        <dbReference type="PROSITE-ProRule" id="PRU01343"/>
    </source>
</evidence>
<dbReference type="GO" id="GO:0008270">
    <property type="term" value="F:zinc ion binding"/>
    <property type="evidence" value="ECO:0007669"/>
    <property type="project" value="UniProtKB-KW"/>
</dbReference>
<keyword evidence="1" id="KW-0479">Metal-binding</keyword>
<accession>A0AAQ3XBW8</accession>
<reference evidence="7 8" key="1">
    <citation type="submission" date="2024-02" db="EMBL/GenBank/DDBJ databases">
        <title>High-quality chromosome-scale genome assembly of Pensacola bahiagrass (Paspalum notatum Flugge var. saurae).</title>
        <authorList>
            <person name="Vega J.M."/>
            <person name="Podio M."/>
            <person name="Orjuela J."/>
            <person name="Siena L.A."/>
            <person name="Pessino S.C."/>
            <person name="Combes M.C."/>
            <person name="Mariac C."/>
            <person name="Albertini E."/>
            <person name="Pupilli F."/>
            <person name="Ortiz J.P.A."/>
            <person name="Leblanc O."/>
        </authorList>
    </citation>
    <scope>NUCLEOTIDE SEQUENCE [LARGE SCALE GENOMIC DNA]</scope>
    <source>
        <strain evidence="7">R1</strain>
        <tissue evidence="7">Leaf</tissue>
    </source>
</reference>
<evidence type="ECO:0000256" key="5">
    <source>
        <dbReference type="SAM" id="MobiDB-lite"/>
    </source>
</evidence>
<evidence type="ECO:0000259" key="6">
    <source>
        <dbReference type="PROSITE" id="PS51999"/>
    </source>
</evidence>
<evidence type="ECO:0000256" key="1">
    <source>
        <dbReference type="ARBA" id="ARBA00022723"/>
    </source>
</evidence>
<keyword evidence="8" id="KW-1185">Reference proteome</keyword>
<name>A0AAQ3XBW8_PASNO</name>
<evidence type="ECO:0000256" key="2">
    <source>
        <dbReference type="ARBA" id="ARBA00022771"/>
    </source>
</evidence>
<protein>
    <recommendedName>
        <fullName evidence="6">GRF-type domain-containing protein</fullName>
    </recommendedName>
</protein>
<keyword evidence="3" id="KW-0862">Zinc</keyword>
<feature type="compositionally biased region" description="Basic and acidic residues" evidence="5">
    <location>
        <begin position="175"/>
        <end position="184"/>
    </location>
</feature>
<feature type="domain" description="GRF-type" evidence="6">
    <location>
        <begin position="45"/>
        <end position="86"/>
    </location>
</feature>